<evidence type="ECO:0000313" key="2">
    <source>
        <dbReference type="EMBL" id="PWZ20835.1"/>
    </source>
</evidence>
<feature type="compositionally biased region" description="Polar residues" evidence="1">
    <location>
        <begin position="16"/>
        <end position="29"/>
    </location>
</feature>
<feature type="compositionally biased region" description="Basic residues" evidence="1">
    <location>
        <begin position="254"/>
        <end position="268"/>
    </location>
</feature>
<feature type="compositionally biased region" description="Basic and acidic residues" evidence="1">
    <location>
        <begin position="361"/>
        <end position="370"/>
    </location>
</feature>
<feature type="compositionally biased region" description="Basic and acidic residues" evidence="1">
    <location>
        <begin position="205"/>
        <end position="216"/>
    </location>
</feature>
<feature type="region of interest" description="Disordered" evidence="1">
    <location>
        <begin position="195"/>
        <end position="410"/>
    </location>
</feature>
<organism evidence="2">
    <name type="scientific">Zea mays</name>
    <name type="common">Maize</name>
    <dbReference type="NCBI Taxonomy" id="4577"/>
    <lineage>
        <taxon>Eukaryota</taxon>
        <taxon>Viridiplantae</taxon>
        <taxon>Streptophyta</taxon>
        <taxon>Embryophyta</taxon>
        <taxon>Tracheophyta</taxon>
        <taxon>Spermatophyta</taxon>
        <taxon>Magnoliopsida</taxon>
        <taxon>Liliopsida</taxon>
        <taxon>Poales</taxon>
        <taxon>Poaceae</taxon>
        <taxon>PACMAD clade</taxon>
        <taxon>Panicoideae</taxon>
        <taxon>Andropogonodae</taxon>
        <taxon>Andropogoneae</taxon>
        <taxon>Tripsacinae</taxon>
        <taxon>Zea</taxon>
    </lineage>
</organism>
<feature type="region of interest" description="Disordered" evidence="1">
    <location>
        <begin position="1"/>
        <end position="34"/>
    </location>
</feature>
<accession>A0A3L6EJ36</accession>
<feature type="compositionally biased region" description="Basic and acidic residues" evidence="1">
    <location>
        <begin position="295"/>
        <end position="330"/>
    </location>
</feature>
<feature type="compositionally biased region" description="Low complexity" evidence="1">
    <location>
        <begin position="371"/>
        <end position="388"/>
    </location>
</feature>
<name>A0A3L6EJ36_MAIZE</name>
<protein>
    <submittedName>
        <fullName evidence="2">Uncharacterized protein</fullName>
    </submittedName>
</protein>
<feature type="compositionally biased region" description="Basic and acidic residues" evidence="1">
    <location>
        <begin position="143"/>
        <end position="170"/>
    </location>
</feature>
<comment type="caution">
    <text evidence="2">The sequence shown here is derived from an EMBL/GenBank/DDBJ whole genome shotgun (WGS) entry which is preliminary data.</text>
</comment>
<dbReference type="AlphaFoldDB" id="A0A3L6EJ36"/>
<gene>
    <name evidence="2" type="ORF">Zm00014a_021909</name>
</gene>
<evidence type="ECO:0000256" key="1">
    <source>
        <dbReference type="SAM" id="MobiDB-lite"/>
    </source>
</evidence>
<dbReference type="ExpressionAtlas" id="A0A3L6EJ36">
    <property type="expression patterns" value="baseline"/>
</dbReference>
<reference evidence="2" key="1">
    <citation type="journal article" date="2018" name="Nat. Genet.">
        <title>Extensive intraspecific gene order and gene structural variations between Mo17 and other maize genomes.</title>
        <authorList>
            <person name="Sun S."/>
            <person name="Zhou Y."/>
            <person name="Chen J."/>
            <person name="Shi J."/>
            <person name="Zhao H."/>
            <person name="Zhao H."/>
            <person name="Song W."/>
            <person name="Zhang M."/>
            <person name="Cui Y."/>
            <person name="Dong X."/>
            <person name="Liu H."/>
            <person name="Ma X."/>
            <person name="Jiao Y."/>
            <person name="Wang B."/>
            <person name="Wei X."/>
            <person name="Stein J.C."/>
            <person name="Glaubitz J.C."/>
            <person name="Lu F."/>
            <person name="Yu G."/>
            <person name="Liang C."/>
            <person name="Fengler K."/>
            <person name="Li B."/>
            <person name="Rafalski A."/>
            <person name="Schnable P.S."/>
            <person name="Ware D.H."/>
            <person name="Buckler E.S."/>
            <person name="Lai J."/>
        </authorList>
    </citation>
    <scope>NUCLEOTIDE SEQUENCE [LARGE SCALE GENOMIC DNA]</scope>
    <source>
        <tissue evidence="2">Seedling</tissue>
    </source>
</reference>
<dbReference type="EMBL" id="NCVQ01000006">
    <property type="protein sequence ID" value="PWZ20835.1"/>
    <property type="molecule type" value="Genomic_DNA"/>
</dbReference>
<sequence length="410" mass="44166">MHDGWRAGLARIGTTDGMTMTNRKSTTGETDSRTGIELTGIAQIDDARPDLVSTTQRWASLPLLRHEVLAAEADEHNGGRGLGIEPAHHAVWKPHHPHEALAAEHQTARHSRRAPKSRAELGAKASAASELRGHVRKLNGGDLGERDTGDQSERCADEEAGSRDEGARRADWASWARRGETGELGWGWLRENRGAESSARRRGRVGREASAREARVATRAGGRADDEQEVASPEEQGRWVSYRGRSSALGSCRAGKKPAARGKQRAGTRARDIRWRSRTLPRPWKAGAAGLGDPGTRREQDAPWEHGGEAARLGGEKRSSAGGCLKKEQRTLALRAGPSSAAMAEQRAEQGRGRRNSGSARLEEARRAERTGGSSAAMAGARGRQRASATERRKILGTRAQGVRHGAAGD</sequence>
<dbReference type="Proteomes" id="UP000251960">
    <property type="component" value="Chromosome 5"/>
</dbReference>
<feature type="region of interest" description="Disordered" evidence="1">
    <location>
        <begin position="104"/>
        <end position="170"/>
    </location>
</feature>
<proteinExistence type="predicted"/>